<dbReference type="InterPro" id="IPR009100">
    <property type="entry name" value="AcylCoA_DH/oxidase_NM_dom_sf"/>
</dbReference>
<dbReference type="EC" id="1.14.14.12" evidence="4"/>
<dbReference type="GO" id="GO:0036383">
    <property type="term" value="F:3-hydroxy-9,10-secoandrosta-1,3,5(10)-triene-9,17-dione monooxygenase activity"/>
    <property type="evidence" value="ECO:0007669"/>
    <property type="project" value="UniProtKB-EC"/>
</dbReference>
<dbReference type="RefSeq" id="WP_184098581.1">
    <property type="nucleotide sequence ID" value="NZ_JACIJH010000007.1"/>
</dbReference>
<comment type="caution">
    <text evidence="4">The sequence shown here is derived from an EMBL/GenBank/DDBJ whole genome shotgun (WGS) entry which is preliminary data.</text>
</comment>
<dbReference type="Pfam" id="PF02771">
    <property type="entry name" value="Acyl-CoA_dh_N"/>
    <property type="match status" value="1"/>
</dbReference>
<feature type="domain" description="Acyl-CoA dehydrogenase C-terminal" evidence="3">
    <location>
        <begin position="248"/>
        <end position="361"/>
    </location>
</feature>
<proteinExistence type="predicted"/>
<dbReference type="SUPFAM" id="SSF56645">
    <property type="entry name" value="Acyl-CoA dehydrogenase NM domain-like"/>
    <property type="match status" value="1"/>
</dbReference>
<gene>
    <name evidence="4" type="ORF">FHR21_002434</name>
</gene>
<keyword evidence="5" id="KW-1185">Reference proteome</keyword>
<dbReference type="Gene3D" id="1.10.540.10">
    <property type="entry name" value="Acyl-CoA dehydrogenase/oxidase, N-terminal domain"/>
    <property type="match status" value="1"/>
</dbReference>
<dbReference type="AlphaFoldDB" id="A0A7W9B6E9"/>
<evidence type="ECO:0000313" key="4">
    <source>
        <dbReference type="EMBL" id="MBB5707072.1"/>
    </source>
</evidence>
<dbReference type="InterPro" id="IPR013786">
    <property type="entry name" value="AcylCoA_DH/ox_N"/>
</dbReference>
<evidence type="ECO:0000313" key="5">
    <source>
        <dbReference type="Proteomes" id="UP000537161"/>
    </source>
</evidence>
<dbReference type="GO" id="GO:0016627">
    <property type="term" value="F:oxidoreductase activity, acting on the CH-CH group of donors"/>
    <property type="evidence" value="ECO:0007669"/>
    <property type="project" value="InterPro"/>
</dbReference>
<keyword evidence="1 4" id="KW-0560">Oxidoreductase</keyword>
<evidence type="ECO:0000259" key="2">
    <source>
        <dbReference type="Pfam" id="PF02771"/>
    </source>
</evidence>
<accession>A0A7W9B6E9</accession>
<dbReference type="InterPro" id="IPR037069">
    <property type="entry name" value="AcylCoA_DH/ox_N_sf"/>
</dbReference>
<organism evidence="4 5">
    <name type="scientific">Sphingopyxis panaciterrulae</name>
    <dbReference type="NCBI Taxonomy" id="462372"/>
    <lineage>
        <taxon>Bacteria</taxon>
        <taxon>Pseudomonadati</taxon>
        <taxon>Pseudomonadota</taxon>
        <taxon>Alphaproteobacteria</taxon>
        <taxon>Sphingomonadales</taxon>
        <taxon>Sphingomonadaceae</taxon>
        <taxon>Sphingopyxis</taxon>
    </lineage>
</organism>
<sequence>MQASLLKESETAPTLESLIAAVDRLGPTLRARAAEAEGQRQLPAETIRDLFDAGVLRFFIPRRFGGHELEWGGHLALGRRLAHHCASTAWISCVVGSHATYVGRMDPRAQQDVWGSDSDILVATGSVSRNVSVEAVEGGFRISGRWSFCSGIDHAGWALLRASPTGDQRQTYFLFPRSDFRIDDDWFVSGMSGTGSKSAIVDNAFVPTYRTLPLGTLMAPEPPGGAVNPGYIYKYNFRPFSGANLLGPIIGGAEAVVAAYRDLLEAGTPGQSKDDVQTQLRLAESEAEVGAALCLMDSLVARLQDYGRNNIDVPHPERIGFVRDRTFAARLCFNAAERLVTSLDQSVVLSEHPIQRCFRDLGGMIQQIGVNWDRNMTDVIKASFGRQTNIPFLNTQ</sequence>
<feature type="domain" description="Acyl-CoA dehydrogenase/oxidase N-terminal" evidence="2">
    <location>
        <begin position="30"/>
        <end position="95"/>
    </location>
</feature>
<evidence type="ECO:0000256" key="1">
    <source>
        <dbReference type="ARBA" id="ARBA00023002"/>
    </source>
</evidence>
<dbReference type="GO" id="GO:0050660">
    <property type="term" value="F:flavin adenine dinucleotide binding"/>
    <property type="evidence" value="ECO:0007669"/>
    <property type="project" value="InterPro"/>
</dbReference>
<evidence type="ECO:0000259" key="3">
    <source>
        <dbReference type="Pfam" id="PF08028"/>
    </source>
</evidence>
<dbReference type="InterPro" id="IPR046373">
    <property type="entry name" value="Acyl-CoA_Oxase/DH_mid-dom_sf"/>
</dbReference>
<name>A0A7W9B6E9_9SPHN</name>
<dbReference type="InterPro" id="IPR013107">
    <property type="entry name" value="Acyl-CoA_DH_C"/>
</dbReference>
<dbReference type="Gene3D" id="2.40.110.10">
    <property type="entry name" value="Butyryl-CoA Dehydrogenase, subunit A, domain 2"/>
    <property type="match status" value="1"/>
</dbReference>
<dbReference type="PIRSF" id="PIRSF016578">
    <property type="entry name" value="HsaA"/>
    <property type="match status" value="1"/>
</dbReference>
<dbReference type="Gene3D" id="1.20.140.10">
    <property type="entry name" value="Butyryl-CoA Dehydrogenase, subunit A, domain 3"/>
    <property type="match status" value="1"/>
</dbReference>
<dbReference type="Proteomes" id="UP000537161">
    <property type="component" value="Unassembled WGS sequence"/>
</dbReference>
<dbReference type="Pfam" id="PF08028">
    <property type="entry name" value="Acyl-CoA_dh_2"/>
    <property type="match status" value="1"/>
</dbReference>
<keyword evidence="4" id="KW-0503">Monooxygenase</keyword>
<protein>
    <submittedName>
        <fullName evidence="4">3-hydroxy-9,10-secoandrosta-1,3,5(10)-triene-9, 17-dione monooxygenase</fullName>
        <ecNumber evidence="4">1.14.14.12</ecNumber>
    </submittedName>
</protein>
<reference evidence="4 5" key="1">
    <citation type="submission" date="2020-08" db="EMBL/GenBank/DDBJ databases">
        <title>Genomic Encyclopedia of Type Strains, Phase IV (KMG-IV): sequencing the most valuable type-strain genomes for metagenomic binning, comparative biology and taxonomic classification.</title>
        <authorList>
            <person name="Goeker M."/>
        </authorList>
    </citation>
    <scope>NUCLEOTIDE SEQUENCE [LARGE SCALE GENOMIC DNA]</scope>
    <source>
        <strain evidence="4 5">DSM 27163</strain>
    </source>
</reference>
<dbReference type="EMBL" id="JACIJH010000007">
    <property type="protein sequence ID" value="MBB5707072.1"/>
    <property type="molecule type" value="Genomic_DNA"/>
</dbReference>